<dbReference type="InterPro" id="IPR014729">
    <property type="entry name" value="Rossmann-like_a/b/a_fold"/>
</dbReference>
<reference evidence="8 10" key="2">
    <citation type="submission" date="2017-11" db="EMBL/GenBank/DDBJ databases">
        <title>Draft Genome Sequence of Methylobacter psychrotolerans Sph1T, an Obligate Methanotroph from Low-Temperature Environments.</title>
        <authorList>
            <person name="Oshkin I.Y."/>
            <person name="Miroshnikov K."/>
            <person name="Belova S.E."/>
            <person name="Korzhenkov A."/>
            <person name="Toshchakov S.V."/>
            <person name="Dedysh S.N."/>
        </authorList>
    </citation>
    <scope>NUCLEOTIDE SEQUENCE [LARGE SCALE GENOMIC DNA]</scope>
    <source>
        <strain evidence="8 10">Sph1</strain>
    </source>
</reference>
<dbReference type="RefSeq" id="WP_088621307.1">
    <property type="nucleotide sequence ID" value="NZ_CP022129.1"/>
</dbReference>
<evidence type="ECO:0000256" key="4">
    <source>
        <dbReference type="ARBA" id="ARBA00022490"/>
    </source>
</evidence>
<dbReference type="Proteomes" id="UP000197019">
    <property type="component" value="Chromosome"/>
</dbReference>
<accession>A0A1Z4C4K4</accession>
<organism evidence="7 9">
    <name type="scientific">Methylovulum psychrotolerans</name>
    <dbReference type="NCBI Taxonomy" id="1704499"/>
    <lineage>
        <taxon>Bacteria</taxon>
        <taxon>Pseudomonadati</taxon>
        <taxon>Pseudomonadota</taxon>
        <taxon>Gammaproteobacteria</taxon>
        <taxon>Methylococcales</taxon>
        <taxon>Methylococcaceae</taxon>
        <taxon>Methylovulum</taxon>
    </lineage>
</organism>
<gene>
    <name evidence="8" type="ORF">AADEFJLK_01976</name>
    <name evidence="7" type="ORF">CEK71_21585</name>
</gene>
<dbReference type="Pfam" id="PF00582">
    <property type="entry name" value="Usp"/>
    <property type="match status" value="1"/>
</dbReference>
<dbReference type="PANTHER" id="PTHR46268">
    <property type="entry name" value="STRESS RESPONSE PROTEIN NHAX"/>
    <property type="match status" value="1"/>
</dbReference>
<dbReference type="EMBL" id="PGFZ01000003">
    <property type="protein sequence ID" value="POZ52494.1"/>
    <property type="molecule type" value="Genomic_DNA"/>
</dbReference>
<dbReference type="EMBL" id="CP022129">
    <property type="protein sequence ID" value="ASF48440.1"/>
    <property type="molecule type" value="Genomic_DNA"/>
</dbReference>
<dbReference type="PANTHER" id="PTHR46268:SF23">
    <property type="entry name" value="UNIVERSAL STRESS PROTEIN A-RELATED"/>
    <property type="match status" value="1"/>
</dbReference>
<keyword evidence="4 5" id="KW-0963">Cytoplasm</keyword>
<dbReference type="PRINTS" id="PR01438">
    <property type="entry name" value="UNVRSLSTRESS"/>
</dbReference>
<comment type="subunit">
    <text evidence="3">Homodimer.</text>
</comment>
<evidence type="ECO:0000256" key="2">
    <source>
        <dbReference type="ARBA" id="ARBA00008791"/>
    </source>
</evidence>
<dbReference type="Proteomes" id="UP000237423">
    <property type="component" value="Unassembled WGS sequence"/>
</dbReference>
<evidence type="ECO:0000259" key="6">
    <source>
        <dbReference type="Pfam" id="PF00582"/>
    </source>
</evidence>
<evidence type="ECO:0000313" key="9">
    <source>
        <dbReference type="Proteomes" id="UP000197019"/>
    </source>
</evidence>
<keyword evidence="9" id="KW-1185">Reference proteome</keyword>
<dbReference type="InterPro" id="IPR006015">
    <property type="entry name" value="Universal_stress_UspA"/>
</dbReference>
<name>A0A1Z4C4K4_9GAMM</name>
<evidence type="ECO:0000256" key="3">
    <source>
        <dbReference type="ARBA" id="ARBA00011738"/>
    </source>
</evidence>
<dbReference type="GO" id="GO:0005737">
    <property type="term" value="C:cytoplasm"/>
    <property type="evidence" value="ECO:0007669"/>
    <property type="project" value="UniProtKB-SubCell"/>
</dbReference>
<dbReference type="InterPro" id="IPR006016">
    <property type="entry name" value="UspA"/>
</dbReference>
<evidence type="ECO:0000256" key="5">
    <source>
        <dbReference type="PIRNR" id="PIRNR006276"/>
    </source>
</evidence>
<proteinExistence type="inferred from homology"/>
<dbReference type="Gene3D" id="3.40.50.620">
    <property type="entry name" value="HUPs"/>
    <property type="match status" value="1"/>
</dbReference>
<evidence type="ECO:0000313" key="7">
    <source>
        <dbReference type="EMBL" id="ASF48440.1"/>
    </source>
</evidence>
<protein>
    <recommendedName>
        <fullName evidence="5">Universal stress protein</fullName>
    </recommendedName>
</protein>
<sequence>MAMYQHILLAVDFFEHDQIVIDRAKALAASYQAKLSLIHVVDNTPMVDAGYGDMPYPIDLGNELMAIAQAKLHKLAAALAVAEADIWLESGSAHQEIVRVAQEQQADLLVVGSHGRHGLALLLGSTANSILHHARCDVLAVRLPDQPAA</sequence>
<dbReference type="OrthoDB" id="9792500at2"/>
<dbReference type="AlphaFoldDB" id="A0A1Z4C4K4"/>
<evidence type="ECO:0000313" key="10">
    <source>
        <dbReference type="Proteomes" id="UP000237423"/>
    </source>
</evidence>
<comment type="similarity">
    <text evidence="2 5">Belongs to the universal stress protein A family.</text>
</comment>
<comment type="subcellular location">
    <subcellularLocation>
        <location evidence="1 5">Cytoplasm</location>
    </subcellularLocation>
</comment>
<reference evidence="7 9" key="1">
    <citation type="submission" date="2017-06" db="EMBL/GenBank/DDBJ databases">
        <title>Genome Sequencing of the methanotroph Methylovulum psychrotolerants str. HV10-M2 isolated from a high-altitude environment.</title>
        <authorList>
            <person name="Mateos-Rivera A."/>
        </authorList>
    </citation>
    <scope>NUCLEOTIDE SEQUENCE [LARGE SCALE GENOMIC DNA]</scope>
    <source>
        <strain evidence="7 9">HV10_M2</strain>
    </source>
</reference>
<evidence type="ECO:0000313" key="8">
    <source>
        <dbReference type="EMBL" id="POZ52494.1"/>
    </source>
</evidence>
<dbReference type="PIRSF" id="PIRSF006276">
    <property type="entry name" value="UspA"/>
    <property type="match status" value="1"/>
</dbReference>
<evidence type="ECO:0000256" key="1">
    <source>
        <dbReference type="ARBA" id="ARBA00004496"/>
    </source>
</evidence>
<dbReference type="SUPFAM" id="SSF52402">
    <property type="entry name" value="Adenine nucleotide alpha hydrolases-like"/>
    <property type="match status" value="1"/>
</dbReference>
<dbReference type="KEGG" id="mpsy:CEK71_21585"/>
<feature type="domain" description="UspA" evidence="6">
    <location>
        <begin position="3"/>
        <end position="142"/>
    </location>
</feature>